<dbReference type="EMBL" id="BAABBO010000007">
    <property type="protein sequence ID" value="GAA3955424.1"/>
    <property type="molecule type" value="Genomic_DNA"/>
</dbReference>
<evidence type="ECO:0000256" key="3">
    <source>
        <dbReference type="ARBA" id="ARBA00022729"/>
    </source>
</evidence>
<proteinExistence type="inferred from homology"/>
<dbReference type="RefSeq" id="WP_344804411.1">
    <property type="nucleotide sequence ID" value="NZ_BAABBO010000007.1"/>
</dbReference>
<evidence type="ECO:0000256" key="1">
    <source>
        <dbReference type="ARBA" id="ARBA00010062"/>
    </source>
</evidence>
<reference evidence="8" key="1">
    <citation type="journal article" date="2019" name="Int. J. Syst. Evol. Microbiol.">
        <title>The Global Catalogue of Microorganisms (GCM) 10K type strain sequencing project: providing services to taxonomists for standard genome sequencing and annotation.</title>
        <authorList>
            <consortium name="The Broad Institute Genomics Platform"/>
            <consortium name="The Broad Institute Genome Sequencing Center for Infectious Disease"/>
            <person name="Wu L."/>
            <person name="Ma J."/>
        </authorList>
    </citation>
    <scope>NUCLEOTIDE SEQUENCE [LARGE SCALE GENOMIC DNA]</scope>
    <source>
        <strain evidence="8">JCM 17555</strain>
    </source>
</reference>
<evidence type="ECO:0000259" key="6">
    <source>
        <dbReference type="Pfam" id="PF13458"/>
    </source>
</evidence>
<dbReference type="InterPro" id="IPR051010">
    <property type="entry name" value="BCAA_transport"/>
</dbReference>
<dbReference type="PRINTS" id="PR00337">
    <property type="entry name" value="LEUILEVALBP"/>
</dbReference>
<comment type="similarity">
    <text evidence="1">Belongs to the leucine-binding protein family.</text>
</comment>
<dbReference type="Gene3D" id="3.40.50.2300">
    <property type="match status" value="2"/>
</dbReference>
<keyword evidence="2" id="KW-0813">Transport</keyword>
<evidence type="ECO:0000313" key="7">
    <source>
        <dbReference type="EMBL" id="GAA3955424.1"/>
    </source>
</evidence>
<sequence>MLSTRLFIATMVASGLGAGSALAADTIKIGVSEPLTGSVAASGNYVANGARLAAEKINSEGGVLGKQIELVIEDNKSNPREAVNAAEKLILSDKVPVMMGAWGSTFTLATMPKLEEYGVPMLVETASSSKVTSAGNPWVFRISPTSKMEAIAFGKKLDSFDPPIKQVDFLSVNNDWGLGATEAFKEVLTEKGVKIGRVETIAPDATDLSAQLAGLKGSGSDTLILTSGVEQLTLGIRQAAEQRLDQRIVTTGGSFPEPLIASPGPKGYVSTHLLFFSPWTADSAVYPDIAEEFVSAWKEKDLPFPGLSEGFRGYDGILTIAQAIEDAGKAEPEAIRKALWDVKVKGVNGDIAFEKDGPEGKESGQSMPNVYIVQLKDGAVTAY</sequence>
<comment type="caution">
    <text evidence="7">The sequence shown here is derived from an EMBL/GenBank/DDBJ whole genome shotgun (WGS) entry which is preliminary data.</text>
</comment>
<evidence type="ECO:0000256" key="5">
    <source>
        <dbReference type="SAM" id="SignalP"/>
    </source>
</evidence>
<name>A0ABP7NXF1_9GAMM</name>
<organism evidence="7 8">
    <name type="scientific">Allohahella marinimesophila</name>
    <dbReference type="NCBI Taxonomy" id="1054972"/>
    <lineage>
        <taxon>Bacteria</taxon>
        <taxon>Pseudomonadati</taxon>
        <taxon>Pseudomonadota</taxon>
        <taxon>Gammaproteobacteria</taxon>
        <taxon>Oceanospirillales</taxon>
        <taxon>Hahellaceae</taxon>
        <taxon>Allohahella</taxon>
    </lineage>
</organism>
<dbReference type="PANTHER" id="PTHR30483">
    <property type="entry name" value="LEUCINE-SPECIFIC-BINDING PROTEIN"/>
    <property type="match status" value="1"/>
</dbReference>
<dbReference type="InterPro" id="IPR000709">
    <property type="entry name" value="Leu_Ile_Val-bd"/>
</dbReference>
<keyword evidence="3 5" id="KW-0732">Signal</keyword>
<dbReference type="PANTHER" id="PTHR30483:SF6">
    <property type="entry name" value="PERIPLASMIC BINDING PROTEIN OF ABC TRANSPORTER FOR NATURAL AMINO ACIDS"/>
    <property type="match status" value="1"/>
</dbReference>
<dbReference type="InterPro" id="IPR028082">
    <property type="entry name" value="Peripla_BP_I"/>
</dbReference>
<dbReference type="SUPFAM" id="SSF53822">
    <property type="entry name" value="Periplasmic binding protein-like I"/>
    <property type="match status" value="1"/>
</dbReference>
<evidence type="ECO:0000256" key="4">
    <source>
        <dbReference type="ARBA" id="ARBA00022970"/>
    </source>
</evidence>
<accession>A0ABP7NXF1</accession>
<dbReference type="Proteomes" id="UP001501337">
    <property type="component" value="Unassembled WGS sequence"/>
</dbReference>
<feature type="domain" description="Leucine-binding protein" evidence="6">
    <location>
        <begin position="26"/>
        <end position="378"/>
    </location>
</feature>
<gene>
    <name evidence="7" type="ORF">GCM10022278_12510</name>
</gene>
<keyword evidence="4" id="KW-0029">Amino-acid transport</keyword>
<dbReference type="Pfam" id="PF13458">
    <property type="entry name" value="Peripla_BP_6"/>
    <property type="match status" value="1"/>
</dbReference>
<feature type="signal peptide" evidence="5">
    <location>
        <begin position="1"/>
        <end position="23"/>
    </location>
</feature>
<protein>
    <submittedName>
        <fullName evidence="7">ABC transporter substrate-binding protein</fullName>
    </submittedName>
</protein>
<evidence type="ECO:0000256" key="2">
    <source>
        <dbReference type="ARBA" id="ARBA00022448"/>
    </source>
</evidence>
<feature type="chain" id="PRO_5046417202" evidence="5">
    <location>
        <begin position="24"/>
        <end position="383"/>
    </location>
</feature>
<dbReference type="InterPro" id="IPR028081">
    <property type="entry name" value="Leu-bd"/>
</dbReference>
<keyword evidence="8" id="KW-1185">Reference proteome</keyword>
<dbReference type="CDD" id="cd19980">
    <property type="entry name" value="PBP1_ABC_ligand_binding-like"/>
    <property type="match status" value="1"/>
</dbReference>
<evidence type="ECO:0000313" key="8">
    <source>
        <dbReference type="Proteomes" id="UP001501337"/>
    </source>
</evidence>